<reference evidence="2 3" key="1">
    <citation type="submission" date="2019-02" db="EMBL/GenBank/DDBJ databases">
        <title>Deep-cultivation of Planctomycetes and their phenomic and genomic characterization uncovers novel biology.</title>
        <authorList>
            <person name="Wiegand S."/>
            <person name="Jogler M."/>
            <person name="Boedeker C."/>
            <person name="Pinto D."/>
            <person name="Vollmers J."/>
            <person name="Rivas-Marin E."/>
            <person name="Kohn T."/>
            <person name="Peeters S.H."/>
            <person name="Heuer A."/>
            <person name="Rast P."/>
            <person name="Oberbeckmann S."/>
            <person name="Bunk B."/>
            <person name="Jeske O."/>
            <person name="Meyerdierks A."/>
            <person name="Storesund J.E."/>
            <person name="Kallscheuer N."/>
            <person name="Luecker S."/>
            <person name="Lage O.M."/>
            <person name="Pohl T."/>
            <person name="Merkel B.J."/>
            <person name="Hornburger P."/>
            <person name="Mueller R.-W."/>
            <person name="Bruemmer F."/>
            <person name="Labrenz M."/>
            <person name="Spormann A.M."/>
            <person name="Op den Camp H."/>
            <person name="Overmann J."/>
            <person name="Amann R."/>
            <person name="Jetten M.S.M."/>
            <person name="Mascher T."/>
            <person name="Medema M.H."/>
            <person name="Devos D.P."/>
            <person name="Kaster A.-K."/>
            <person name="Ovreas L."/>
            <person name="Rohde M."/>
            <person name="Galperin M.Y."/>
            <person name="Jogler C."/>
        </authorList>
    </citation>
    <scope>NUCLEOTIDE SEQUENCE [LARGE SCALE GENOMIC DNA]</scope>
    <source>
        <strain evidence="2 3">Pla133</strain>
    </source>
</reference>
<dbReference type="KEGG" id="pbap:Pla133_37950"/>
<evidence type="ECO:0000313" key="2">
    <source>
        <dbReference type="EMBL" id="QDU68692.1"/>
    </source>
</evidence>
<sequence length="586" mass="61305" precursor="true">MTIRPLIVGAAALVALPAYAVQDTAPAAIDLWRADPDETSPAALAALAEDSTVLRWRPIELIGAEALVPVSNARIALELFDGRRVEVDLERRAQPRPGSASFLGAIGAAGDHLALALVDGAAEGTLWLDEHLFAVTNLPDGQAVLVERTLTAPGTCALGPEHHVDTLPTQGAARRLRRAEDPSTDPGGPLTDTPDFNFVDVVTAYTPEARQAQGGTAQILALIDLAVLETNVAYDNCGADLVLRLAYSGEVVYTESGSMSTDLSRLRSKTDGYMDEVHSWRDVYGGDAVALIVSGGGACGVAYLMTNVSPGFQSSAFSVTARGCATGYYSYGHELGHNFGCAHDRDNAGSSSHSFGYGYRTPNNLYRTVMAYSPGSRKPIFSSPDHFWNGYVMGAAGTEDNAQALTLNAPTVAAWRDAVIEVADCNSNGIPDGIEIADGLVADIDGNEIPDTCQSLTVDKLELSLVLGGTQTLSFDAGPARAGDIYFVLGSLAGTDVGFPLGLVTVPLNQDVYFDLTLASPTGTLVQGGAGVLDGLGRATAAFVLPPGVGQFQLTLTPVNHAFVVVNDQLVPDLASNPAPAQFIVF</sequence>
<gene>
    <name evidence="2" type="ORF">Pla133_37950</name>
</gene>
<protein>
    <recommendedName>
        <fullName evidence="4">Metallo-peptidase family M12B Reprolysin-like</fullName>
    </recommendedName>
</protein>
<evidence type="ECO:0000313" key="3">
    <source>
        <dbReference type="Proteomes" id="UP000316921"/>
    </source>
</evidence>
<organism evidence="2 3">
    <name type="scientific">Engelhardtia mirabilis</name>
    <dbReference type="NCBI Taxonomy" id="2528011"/>
    <lineage>
        <taxon>Bacteria</taxon>
        <taxon>Pseudomonadati</taxon>
        <taxon>Planctomycetota</taxon>
        <taxon>Planctomycetia</taxon>
        <taxon>Planctomycetia incertae sedis</taxon>
        <taxon>Engelhardtia</taxon>
    </lineage>
</organism>
<dbReference type="EMBL" id="CP036287">
    <property type="protein sequence ID" value="QDU68692.1"/>
    <property type="molecule type" value="Genomic_DNA"/>
</dbReference>
<proteinExistence type="predicted"/>
<dbReference type="InterPro" id="IPR024079">
    <property type="entry name" value="MetalloPept_cat_dom_sf"/>
</dbReference>
<dbReference type="RefSeq" id="WP_145067918.1">
    <property type="nucleotide sequence ID" value="NZ_CP036287.1"/>
</dbReference>
<name>A0A518BNY5_9BACT</name>
<evidence type="ECO:0008006" key="4">
    <source>
        <dbReference type="Google" id="ProtNLM"/>
    </source>
</evidence>
<evidence type="ECO:0000256" key="1">
    <source>
        <dbReference type="SAM" id="SignalP"/>
    </source>
</evidence>
<feature type="chain" id="PRO_5022218298" description="Metallo-peptidase family M12B Reprolysin-like" evidence="1">
    <location>
        <begin position="21"/>
        <end position="586"/>
    </location>
</feature>
<feature type="signal peptide" evidence="1">
    <location>
        <begin position="1"/>
        <end position="20"/>
    </location>
</feature>
<dbReference type="AlphaFoldDB" id="A0A518BNY5"/>
<accession>A0A518BNY5</accession>
<keyword evidence="1" id="KW-0732">Signal</keyword>
<dbReference type="GO" id="GO:0008237">
    <property type="term" value="F:metallopeptidase activity"/>
    <property type="evidence" value="ECO:0007669"/>
    <property type="project" value="InterPro"/>
</dbReference>
<dbReference type="SUPFAM" id="SSF55486">
    <property type="entry name" value="Metalloproteases ('zincins'), catalytic domain"/>
    <property type="match status" value="1"/>
</dbReference>
<dbReference type="Pfam" id="PF13583">
    <property type="entry name" value="Reprolysin_4"/>
    <property type="match status" value="1"/>
</dbReference>
<keyword evidence="3" id="KW-1185">Reference proteome</keyword>
<dbReference type="Gene3D" id="3.40.390.10">
    <property type="entry name" value="Collagenase (Catalytic Domain)"/>
    <property type="match status" value="1"/>
</dbReference>
<dbReference type="Proteomes" id="UP000316921">
    <property type="component" value="Chromosome"/>
</dbReference>